<dbReference type="SUPFAM" id="SSF50104">
    <property type="entry name" value="Translation proteins SH3-like domain"/>
    <property type="match status" value="1"/>
</dbReference>
<sequence>MALSNLFPVGTRVKVTRGSFKNKRGRVEKLGPGKIVVLDDGTPLYGFSDEMVKAV</sequence>
<evidence type="ECO:0000313" key="2">
    <source>
        <dbReference type="Proteomes" id="UP000260216"/>
    </source>
</evidence>
<dbReference type="RefSeq" id="YP_009839793.1">
    <property type="nucleotide sequence ID" value="NC_048722.1"/>
</dbReference>
<proteinExistence type="predicted"/>
<gene>
    <name evidence="1" type="primary">111</name>
    <name evidence="1" type="ORF">SEA_WOFFORD_111</name>
</gene>
<dbReference type="EMBL" id="MH576968">
    <property type="protein sequence ID" value="AXH67286.1"/>
    <property type="molecule type" value="Genomic_DNA"/>
</dbReference>
<dbReference type="InterPro" id="IPR008991">
    <property type="entry name" value="Translation_prot_SH3-like_sf"/>
</dbReference>
<dbReference type="InterPro" id="IPR014722">
    <property type="entry name" value="Rib_uL2_dom2"/>
</dbReference>
<reference evidence="1 2" key="1">
    <citation type="submission" date="2018-07" db="EMBL/GenBank/DDBJ databases">
        <authorList>
            <person name="Wofford K.M."/>
            <person name="Typhair T.J."/>
            <person name="Gonzales M.A."/>
            <person name="Castillo J.C."/>
            <person name="Smith B.R."/>
            <person name="Klug H.M."/>
            <person name="Hughes L.E."/>
            <person name="Garlena R.A."/>
            <person name="Russell D.A."/>
            <person name="Pope W.H."/>
            <person name="Jacobs-Sera D."/>
            <person name="Hatfull G.F."/>
        </authorList>
    </citation>
    <scope>NUCLEOTIDE SEQUENCE [LARGE SCALE GENOMIC DNA]</scope>
</reference>
<evidence type="ECO:0000313" key="1">
    <source>
        <dbReference type="EMBL" id="AXH67286.1"/>
    </source>
</evidence>
<evidence type="ECO:0008006" key="3">
    <source>
        <dbReference type="Google" id="ProtNLM"/>
    </source>
</evidence>
<organism evidence="1 2">
    <name type="scientific">Streptomyces phage Wofford</name>
    <dbReference type="NCBI Taxonomy" id="2283267"/>
    <lineage>
        <taxon>Viruses</taxon>
        <taxon>Duplodnaviria</taxon>
        <taxon>Heunggongvirae</taxon>
        <taxon>Uroviricota</taxon>
        <taxon>Caudoviricetes</taxon>
        <taxon>Stanwilliamsviridae</taxon>
        <taxon>Boydwoodruffvirinae</taxon>
        <taxon>Karimacvirus</taxon>
        <taxon>Karimacvirus wofford</taxon>
        <taxon>Streptomyces virus Wofford</taxon>
    </lineage>
</organism>
<name>A0A345M9W5_9CAUD</name>
<dbReference type="Proteomes" id="UP000260216">
    <property type="component" value="Segment"/>
</dbReference>
<protein>
    <recommendedName>
        <fullName evidence="3">KOW domain-containing protein</fullName>
    </recommendedName>
</protein>
<dbReference type="GeneID" id="55609519"/>
<dbReference type="Gene3D" id="2.30.30.30">
    <property type="match status" value="1"/>
</dbReference>
<accession>A0A345M9W5</accession>
<dbReference type="KEGG" id="vg:55609519"/>
<keyword evidence="2" id="KW-1185">Reference proteome</keyword>